<dbReference type="AlphaFoldDB" id="A0AA43QUF9"/>
<feature type="compositionally biased region" description="Polar residues" evidence="1">
    <location>
        <begin position="38"/>
        <end position="48"/>
    </location>
</feature>
<protein>
    <submittedName>
        <fullName evidence="2">Uncharacterized protein</fullName>
    </submittedName>
</protein>
<accession>A0AA43QUF9</accession>
<proteinExistence type="predicted"/>
<feature type="compositionally biased region" description="Gly residues" evidence="1">
    <location>
        <begin position="98"/>
        <end position="108"/>
    </location>
</feature>
<feature type="region of interest" description="Disordered" evidence="1">
    <location>
        <begin position="1"/>
        <end position="126"/>
    </location>
</feature>
<name>A0AA43QUF9_9LECA</name>
<gene>
    <name evidence="2" type="ORF">OHK93_002990</name>
</gene>
<evidence type="ECO:0000256" key="1">
    <source>
        <dbReference type="SAM" id="MobiDB-lite"/>
    </source>
</evidence>
<reference evidence="2" key="1">
    <citation type="journal article" date="2023" name="Genome Biol. Evol.">
        <title>First Whole Genome Sequence and Flow Cytometry Genome Size Data for the Lichen-Forming Fungus Ramalina farinacea (Ascomycota).</title>
        <authorList>
            <person name="Llewellyn T."/>
            <person name="Mian S."/>
            <person name="Hill R."/>
            <person name="Leitch I.J."/>
            <person name="Gaya E."/>
        </authorList>
    </citation>
    <scope>NUCLEOTIDE SEQUENCE</scope>
    <source>
        <strain evidence="2">LIQ254RAFAR</strain>
    </source>
</reference>
<evidence type="ECO:0000313" key="2">
    <source>
        <dbReference type="EMBL" id="MDI1491779.1"/>
    </source>
</evidence>
<dbReference type="EMBL" id="JAPUFD010000015">
    <property type="protein sequence ID" value="MDI1491779.1"/>
    <property type="molecule type" value="Genomic_DNA"/>
</dbReference>
<sequence>MYHSALSTSSSSSLSLSKPPVFSSTSTSPAQTPPPSHLASQPRAQRPNTVYFHGGIGGAGNYRKVIRENNKAPRAYAENAEPRRRPSPTRFLSKVFGGQKGQGPGGAPNGPMVDARANGSEVTVKEEVSLGAAEVLRRKMIGGSRRKRAGS</sequence>
<organism evidence="2 3">
    <name type="scientific">Ramalina farinacea</name>
    <dbReference type="NCBI Taxonomy" id="258253"/>
    <lineage>
        <taxon>Eukaryota</taxon>
        <taxon>Fungi</taxon>
        <taxon>Dikarya</taxon>
        <taxon>Ascomycota</taxon>
        <taxon>Pezizomycotina</taxon>
        <taxon>Lecanoromycetes</taxon>
        <taxon>OSLEUM clade</taxon>
        <taxon>Lecanoromycetidae</taxon>
        <taxon>Lecanorales</taxon>
        <taxon>Lecanorineae</taxon>
        <taxon>Ramalinaceae</taxon>
        <taxon>Ramalina</taxon>
    </lineage>
</organism>
<keyword evidence="3" id="KW-1185">Reference proteome</keyword>
<comment type="caution">
    <text evidence="2">The sequence shown here is derived from an EMBL/GenBank/DDBJ whole genome shotgun (WGS) entry which is preliminary data.</text>
</comment>
<feature type="compositionally biased region" description="Low complexity" evidence="1">
    <location>
        <begin position="1"/>
        <end position="30"/>
    </location>
</feature>
<evidence type="ECO:0000313" key="3">
    <source>
        <dbReference type="Proteomes" id="UP001161017"/>
    </source>
</evidence>
<dbReference type="Proteomes" id="UP001161017">
    <property type="component" value="Unassembled WGS sequence"/>
</dbReference>